<dbReference type="AlphaFoldDB" id="A0A517Y1J9"/>
<reference evidence="1 2" key="1">
    <citation type="submission" date="2019-02" db="EMBL/GenBank/DDBJ databases">
        <title>Deep-cultivation of Planctomycetes and their phenomic and genomic characterization uncovers novel biology.</title>
        <authorList>
            <person name="Wiegand S."/>
            <person name="Jogler M."/>
            <person name="Boedeker C."/>
            <person name="Pinto D."/>
            <person name="Vollmers J."/>
            <person name="Rivas-Marin E."/>
            <person name="Kohn T."/>
            <person name="Peeters S.H."/>
            <person name="Heuer A."/>
            <person name="Rast P."/>
            <person name="Oberbeckmann S."/>
            <person name="Bunk B."/>
            <person name="Jeske O."/>
            <person name="Meyerdierks A."/>
            <person name="Storesund J.E."/>
            <person name="Kallscheuer N."/>
            <person name="Luecker S."/>
            <person name="Lage O.M."/>
            <person name="Pohl T."/>
            <person name="Merkel B.J."/>
            <person name="Hornburger P."/>
            <person name="Mueller R.-W."/>
            <person name="Bruemmer F."/>
            <person name="Labrenz M."/>
            <person name="Spormann A.M."/>
            <person name="Op den Camp H."/>
            <person name="Overmann J."/>
            <person name="Amann R."/>
            <person name="Jetten M.S.M."/>
            <person name="Mascher T."/>
            <person name="Medema M.H."/>
            <person name="Devos D.P."/>
            <person name="Kaster A.-K."/>
            <person name="Ovreas L."/>
            <person name="Rohde M."/>
            <person name="Galperin M.Y."/>
            <person name="Jogler C."/>
        </authorList>
    </citation>
    <scope>NUCLEOTIDE SEQUENCE [LARGE SCALE GENOMIC DNA]</scope>
    <source>
        <strain evidence="1 2">ETA_A1</strain>
    </source>
</reference>
<gene>
    <name evidence="1" type="ORF">ETAA1_55790</name>
</gene>
<dbReference type="InterPro" id="IPR029044">
    <property type="entry name" value="Nucleotide-diphossugar_trans"/>
</dbReference>
<dbReference type="RefSeq" id="WP_145243810.1">
    <property type="nucleotide sequence ID" value="NZ_CP036273.1"/>
</dbReference>
<dbReference type="Gene3D" id="3.90.550.40">
    <property type="match status" value="1"/>
</dbReference>
<protein>
    <recommendedName>
        <fullName evidence="3">Glycosyltransferase</fullName>
    </recommendedName>
</protein>
<dbReference type="SUPFAM" id="SSF53448">
    <property type="entry name" value="Nucleotide-diphospho-sugar transferases"/>
    <property type="match status" value="1"/>
</dbReference>
<evidence type="ECO:0008006" key="3">
    <source>
        <dbReference type="Google" id="ProtNLM"/>
    </source>
</evidence>
<name>A0A517Y1J9_9BACT</name>
<proteinExistence type="predicted"/>
<accession>A0A517Y1J9</accession>
<dbReference type="KEGG" id="uli:ETAA1_55790"/>
<sequence>MPDPAPPSACVVLVPVGGAIDPGCDDALRELERRGHPVWRVRGYSAVDAARNQMATDALAQGYDELMWIDSDVVFDPADVGRLRAHGLPFTCGLYPKKGPRQFACEFLPGTPAVRFGVNGGLVEVRYCGFGFTHVRREVFDAVRMHHRLPTCNQRFGSLLVPYFEPLSIPEHGGRWSLSEDYAFCERARQAGFAPVADTRVRLWHVGPYRYGWEDAGSPKDRYADYTFHLPGPPAGDARPSDANG</sequence>
<dbReference type="OrthoDB" id="6679586at2"/>
<evidence type="ECO:0000313" key="1">
    <source>
        <dbReference type="EMBL" id="QDU23578.1"/>
    </source>
</evidence>
<keyword evidence="2" id="KW-1185">Reference proteome</keyword>
<dbReference type="EMBL" id="CP036273">
    <property type="protein sequence ID" value="QDU23578.1"/>
    <property type="molecule type" value="Genomic_DNA"/>
</dbReference>
<dbReference type="Proteomes" id="UP000319576">
    <property type="component" value="Chromosome"/>
</dbReference>
<organism evidence="1 2">
    <name type="scientific">Urbifossiella limnaea</name>
    <dbReference type="NCBI Taxonomy" id="2528023"/>
    <lineage>
        <taxon>Bacteria</taxon>
        <taxon>Pseudomonadati</taxon>
        <taxon>Planctomycetota</taxon>
        <taxon>Planctomycetia</taxon>
        <taxon>Gemmatales</taxon>
        <taxon>Gemmataceae</taxon>
        <taxon>Urbifossiella</taxon>
    </lineage>
</organism>
<evidence type="ECO:0000313" key="2">
    <source>
        <dbReference type="Proteomes" id="UP000319576"/>
    </source>
</evidence>